<dbReference type="InterPro" id="IPR019657">
    <property type="entry name" value="ComFB"/>
</dbReference>
<dbReference type="STRING" id="671072.PL9214640456"/>
<dbReference type="OrthoDB" id="515811at2"/>
<proteinExistence type="predicted"/>
<organism evidence="1 2">
    <name type="scientific">Planktothrix tepida PCC 9214</name>
    <dbReference type="NCBI Taxonomy" id="671072"/>
    <lineage>
        <taxon>Bacteria</taxon>
        <taxon>Bacillati</taxon>
        <taxon>Cyanobacteriota</taxon>
        <taxon>Cyanophyceae</taxon>
        <taxon>Oscillatoriophycideae</taxon>
        <taxon>Oscillatoriales</taxon>
        <taxon>Microcoleaceae</taxon>
        <taxon>Planktothrix</taxon>
    </lineage>
</organism>
<protein>
    <recommendedName>
        <fullName evidence="3">Late competence development ComFB family protein</fullName>
    </recommendedName>
</protein>
<evidence type="ECO:0000313" key="2">
    <source>
        <dbReference type="Proteomes" id="UP000184315"/>
    </source>
</evidence>
<dbReference type="AlphaFoldDB" id="A0A1J1LSC4"/>
<dbReference type="Proteomes" id="UP000184315">
    <property type="component" value="Unassembled WGS sequence"/>
</dbReference>
<gene>
    <name evidence="1" type="ORF">PL9214640456</name>
</gene>
<dbReference type="Pfam" id="PF10719">
    <property type="entry name" value="ComFB"/>
    <property type="match status" value="1"/>
</dbReference>
<sequence length="117" mass="13729">MENKLLNLTLPFVIEEIDNILETYPKSLHQETFSANNLRQELVAYVLSRVPNKYIVVDKTENLEQTKLSIAYSSQRFLDIEYYIHLGIRDIFGIFSSNNMDIQPNNNQNFRNSRKVS</sequence>
<accession>A0A1J1LSC4</accession>
<dbReference type="EMBL" id="CZDF01000171">
    <property type="protein sequence ID" value="CUR34449.1"/>
    <property type="molecule type" value="Genomic_DNA"/>
</dbReference>
<name>A0A1J1LSC4_9CYAN</name>
<dbReference type="RefSeq" id="WP_072720970.1">
    <property type="nucleotide sequence ID" value="NZ_LN889812.1"/>
</dbReference>
<keyword evidence="2" id="KW-1185">Reference proteome</keyword>
<evidence type="ECO:0000313" key="1">
    <source>
        <dbReference type="EMBL" id="CUR34449.1"/>
    </source>
</evidence>
<reference evidence="2" key="1">
    <citation type="submission" date="2015-10" db="EMBL/GenBank/DDBJ databases">
        <authorList>
            <person name="Regsiter A."/>
            <person name="william w."/>
        </authorList>
    </citation>
    <scope>NUCLEOTIDE SEQUENCE [LARGE SCALE GENOMIC DNA]</scope>
</reference>
<evidence type="ECO:0008006" key="3">
    <source>
        <dbReference type="Google" id="ProtNLM"/>
    </source>
</evidence>